<comment type="caution">
    <text evidence="1">The sequence shown here is derived from an EMBL/GenBank/DDBJ whole genome shotgun (WGS) entry which is preliminary data.</text>
</comment>
<dbReference type="RefSeq" id="WP_044702803.1">
    <property type="nucleotide sequence ID" value="NZ_CABDXB010000003.1"/>
</dbReference>
<dbReference type="Proteomes" id="UP001169985">
    <property type="component" value="Unassembled WGS sequence"/>
</dbReference>
<evidence type="ECO:0000313" key="3">
    <source>
        <dbReference type="Proteomes" id="UP000323297"/>
    </source>
</evidence>
<dbReference type="EMBL" id="VTZD01000024">
    <property type="protein sequence ID" value="KAA1141944.1"/>
    <property type="molecule type" value="Genomic_DNA"/>
</dbReference>
<evidence type="ECO:0000313" key="1">
    <source>
        <dbReference type="EMBL" id="KAA1141944.1"/>
    </source>
</evidence>
<reference evidence="2" key="3">
    <citation type="submission" date="2023-01" db="EMBL/GenBank/DDBJ databases">
        <authorList>
            <person name="Hamerlinck H."/>
            <person name="Aerssens A."/>
            <person name="Boelens J."/>
            <person name="Messiaen A.-S."/>
            <person name="Vandendriessche S."/>
            <person name="Velghe A."/>
            <person name="Verhasselt B."/>
            <person name="Leroux-Roels I."/>
        </authorList>
    </citation>
    <scope>NUCLEOTIDE SEQUENCE</scope>
    <source>
        <strain evidence="2">UZG-GERCF-220920-Env23</strain>
    </source>
</reference>
<dbReference type="EMBL" id="JAQIHS010000032">
    <property type="protein sequence ID" value="MDN4370768.1"/>
    <property type="molecule type" value="Genomic_DNA"/>
</dbReference>
<name>A0A5B0SZ06_9ENTR</name>
<dbReference type="AlphaFoldDB" id="A0A5B0SZ06"/>
<reference evidence="1 3" key="1">
    <citation type="submission" date="2019-08" db="EMBL/GenBank/DDBJ databases">
        <title>Draft genome sequence of Citrobacter portucalensis strain isolated from green turtle.</title>
        <authorList>
            <person name="Fernandes M.R."/>
            <person name="Sellera F.P."/>
            <person name="Goldeberg D.W."/>
            <person name="Costa D.C."/>
            <person name="Lincopan N."/>
        </authorList>
    </citation>
    <scope>NUCLEOTIDE SEQUENCE [LARGE SCALE GENOMIC DNA]</scope>
    <source>
        <strain evidence="1 3">TV06</strain>
    </source>
</reference>
<protein>
    <submittedName>
        <fullName evidence="1">Uncharacterized protein</fullName>
    </submittedName>
</protein>
<dbReference type="Proteomes" id="UP000323297">
    <property type="component" value="Unassembled WGS sequence"/>
</dbReference>
<organism evidence="1 3">
    <name type="scientific">Citrobacter portucalensis</name>
    <dbReference type="NCBI Taxonomy" id="1639133"/>
    <lineage>
        <taxon>Bacteria</taxon>
        <taxon>Pseudomonadati</taxon>
        <taxon>Pseudomonadota</taxon>
        <taxon>Gammaproteobacteria</taxon>
        <taxon>Enterobacterales</taxon>
        <taxon>Enterobacteriaceae</taxon>
        <taxon>Citrobacter</taxon>
        <taxon>Citrobacter freundii complex</taxon>
    </lineage>
</organism>
<sequence length="91" mass="10512">MYNWRLSTAVKLAQENFLSGIQIAFDRRTSRPYYIQFSTRCGDTAQLVTAHTQKEKRKIRDFSTRGAALRFLNSRFPGHDTLLSTDVKVVN</sequence>
<gene>
    <name evidence="1" type="ORF">D3H66_19405</name>
    <name evidence="2" type="ORF">PEY55_21150</name>
</gene>
<reference evidence="2" key="2">
    <citation type="journal article" date="2023" name="Antimicrob Resist Infect Control">
        <title>Sanitary installations and wastewater plumbing as reservoir for the long-term circulation and transmission of carbapenemase producing Citrobacter freundii clones in a hospital setting.</title>
        <authorList>
            <person name="Hamerlinck H."/>
            <person name="Aerssens A."/>
            <person name="Boelens J."/>
            <person name="Dehaene A."/>
            <person name="McMahon M."/>
            <person name="Messiaen A.S."/>
            <person name="Vandendriessche S."/>
            <person name="Velghe A."/>
            <person name="Leroux-Roels I."/>
            <person name="Verhasselt B."/>
        </authorList>
    </citation>
    <scope>NUCLEOTIDE SEQUENCE</scope>
    <source>
        <strain evidence="2">UZG-GERCF-220920-Env23</strain>
    </source>
</reference>
<evidence type="ECO:0000313" key="2">
    <source>
        <dbReference type="EMBL" id="MDN4370768.1"/>
    </source>
</evidence>
<accession>A0A5B0SZ06</accession>
<proteinExistence type="predicted"/>